<accession>A0A7W8TV64</accession>
<proteinExistence type="predicted"/>
<evidence type="ECO:0000313" key="2">
    <source>
        <dbReference type="Proteomes" id="UP000580797"/>
    </source>
</evidence>
<evidence type="ECO:0008006" key="3">
    <source>
        <dbReference type="Google" id="ProtNLM"/>
    </source>
</evidence>
<evidence type="ECO:0000313" key="1">
    <source>
        <dbReference type="EMBL" id="MBB5513476.1"/>
    </source>
</evidence>
<dbReference type="RefSeq" id="WP_183665798.1">
    <property type="nucleotide sequence ID" value="NZ_BAAARH010000002.1"/>
</dbReference>
<gene>
    <name evidence="1" type="ORF">HD598_002163</name>
</gene>
<name>A0A7W8TV64_9MICC</name>
<organism evidence="1 2">
    <name type="scientific">Neomicrococcus aestuarii</name>
    <dbReference type="NCBI Taxonomy" id="556325"/>
    <lineage>
        <taxon>Bacteria</taxon>
        <taxon>Bacillati</taxon>
        <taxon>Actinomycetota</taxon>
        <taxon>Actinomycetes</taxon>
        <taxon>Micrococcales</taxon>
        <taxon>Micrococcaceae</taxon>
        <taxon>Neomicrococcus</taxon>
    </lineage>
</organism>
<comment type="caution">
    <text evidence="1">The sequence shown here is derived from an EMBL/GenBank/DDBJ whole genome shotgun (WGS) entry which is preliminary data.</text>
</comment>
<sequence>MAEVTQFATLAELIERWPDFPAGAEDHANVLLADASQFIVDTVPSALTASASTLRRIVCAVVKRAMASGDMAGNESVQYGTGPFQMTAKPTNPHGDFYLTKQERRALGEGRQTAFGVQIASFCAVVHRPWCNLNFGALDCSCGADIAGVPIYE</sequence>
<dbReference type="AlphaFoldDB" id="A0A7W8TV64"/>
<protein>
    <recommendedName>
        <fullName evidence="3">Head-to-tail adaptor</fullName>
    </recommendedName>
</protein>
<reference evidence="1 2" key="1">
    <citation type="submission" date="2020-08" db="EMBL/GenBank/DDBJ databases">
        <title>Sequencing the genomes of 1000 actinobacteria strains.</title>
        <authorList>
            <person name="Klenk H.-P."/>
        </authorList>
    </citation>
    <scope>NUCLEOTIDE SEQUENCE [LARGE SCALE GENOMIC DNA]</scope>
    <source>
        <strain evidence="1 2">DSM 105783</strain>
    </source>
</reference>
<dbReference type="EMBL" id="JACHDR010000001">
    <property type="protein sequence ID" value="MBB5513476.1"/>
    <property type="molecule type" value="Genomic_DNA"/>
</dbReference>
<dbReference type="Proteomes" id="UP000580797">
    <property type="component" value="Unassembled WGS sequence"/>
</dbReference>